<gene>
    <name evidence="4" type="ORF">F4X14_06135</name>
</gene>
<dbReference type="InterPro" id="IPR043472">
    <property type="entry name" value="Macro_dom-like"/>
</dbReference>
<dbReference type="PANTHER" id="PTHR12521">
    <property type="entry name" value="PROTEIN C6ORF130"/>
    <property type="match status" value="1"/>
</dbReference>
<reference evidence="4" key="1">
    <citation type="submission" date="2019-09" db="EMBL/GenBank/DDBJ databases">
        <title>Characterisation of the sponge microbiome using genome-centric metagenomics.</title>
        <authorList>
            <person name="Engelberts J.P."/>
            <person name="Robbins S.J."/>
            <person name="De Goeij J.M."/>
            <person name="Aranda M."/>
            <person name="Bell S.C."/>
            <person name="Webster N.S."/>
        </authorList>
    </citation>
    <scope>NUCLEOTIDE SEQUENCE</scope>
    <source>
        <strain evidence="4">SB0661_bin_32</strain>
    </source>
</reference>
<evidence type="ECO:0000256" key="2">
    <source>
        <dbReference type="SAM" id="MobiDB-lite"/>
    </source>
</evidence>
<evidence type="ECO:0000256" key="1">
    <source>
        <dbReference type="ARBA" id="ARBA00035885"/>
    </source>
</evidence>
<accession>A0A6B1D4Q0</accession>
<dbReference type="EMBL" id="VXMH01000028">
    <property type="protein sequence ID" value="MYC94534.1"/>
    <property type="molecule type" value="Genomic_DNA"/>
</dbReference>
<comment type="caution">
    <text evidence="4">The sequence shown here is derived from an EMBL/GenBank/DDBJ whole genome shotgun (WGS) entry which is preliminary data.</text>
</comment>
<dbReference type="SUPFAM" id="SSF52949">
    <property type="entry name" value="Macro domain-like"/>
    <property type="match status" value="1"/>
</dbReference>
<dbReference type="InterPro" id="IPR050892">
    <property type="entry name" value="ADP-ribose_metab_enzymes"/>
</dbReference>
<dbReference type="PROSITE" id="PS51154">
    <property type="entry name" value="MACRO"/>
    <property type="match status" value="1"/>
</dbReference>
<comment type="catalytic activity">
    <reaction evidence="1">
        <text>an N-(ADP-alpha-D-ribosyl)-thymidine in DNA + H2O = a thymidine in DNA + ADP-D-ribose</text>
        <dbReference type="Rhea" id="RHEA:71655"/>
        <dbReference type="Rhea" id="RHEA-COMP:13556"/>
        <dbReference type="Rhea" id="RHEA-COMP:18051"/>
        <dbReference type="ChEBI" id="CHEBI:15377"/>
        <dbReference type="ChEBI" id="CHEBI:57967"/>
        <dbReference type="ChEBI" id="CHEBI:137386"/>
        <dbReference type="ChEBI" id="CHEBI:191199"/>
    </reaction>
    <physiologicalReaction direction="left-to-right" evidence="1">
        <dbReference type="Rhea" id="RHEA:71656"/>
    </physiologicalReaction>
</comment>
<dbReference type="SMART" id="SM00506">
    <property type="entry name" value="A1pp"/>
    <property type="match status" value="1"/>
</dbReference>
<protein>
    <submittedName>
        <fullName evidence="4">Macro domain-containing protein</fullName>
    </submittedName>
</protein>
<name>A0A6B1D4Q0_9CHLR</name>
<dbReference type="GO" id="GO:0140291">
    <property type="term" value="P:peptidyl-glutamate ADP-deribosylation"/>
    <property type="evidence" value="ECO:0007669"/>
    <property type="project" value="TreeGrafter"/>
</dbReference>
<organism evidence="4">
    <name type="scientific">Caldilineaceae bacterium SB0661_bin_32</name>
    <dbReference type="NCBI Taxonomy" id="2605255"/>
    <lineage>
        <taxon>Bacteria</taxon>
        <taxon>Bacillati</taxon>
        <taxon>Chloroflexota</taxon>
        <taxon>Caldilineae</taxon>
        <taxon>Caldilineales</taxon>
        <taxon>Caldilineaceae</taxon>
    </lineage>
</organism>
<evidence type="ECO:0000259" key="3">
    <source>
        <dbReference type="PROSITE" id="PS51154"/>
    </source>
</evidence>
<dbReference type="Pfam" id="PF01661">
    <property type="entry name" value="Macro"/>
    <property type="match status" value="1"/>
</dbReference>
<dbReference type="PANTHER" id="PTHR12521:SF0">
    <property type="entry name" value="ADP-RIBOSE GLYCOHYDROLASE OARD1"/>
    <property type="match status" value="1"/>
</dbReference>
<feature type="region of interest" description="Disordered" evidence="2">
    <location>
        <begin position="217"/>
        <end position="240"/>
    </location>
</feature>
<dbReference type="AlphaFoldDB" id="A0A6B1D4Q0"/>
<proteinExistence type="predicted"/>
<feature type="domain" description="Macro" evidence="3">
    <location>
        <begin position="1"/>
        <end position="160"/>
    </location>
</feature>
<evidence type="ECO:0000313" key="4">
    <source>
        <dbReference type="EMBL" id="MYC94534.1"/>
    </source>
</evidence>
<dbReference type="InterPro" id="IPR002589">
    <property type="entry name" value="Macro_dom"/>
</dbReference>
<dbReference type="Gene3D" id="3.40.220.10">
    <property type="entry name" value="Leucine Aminopeptidase, subunit E, domain 1"/>
    <property type="match status" value="1"/>
</dbReference>
<sequence>MLRIIKGNIFNSQCQTLVNTVNCVGVMGAGIALEFKLRFPKMFERYEEHCRKGVMDIGKLWLYDKESPWVLNFPTKKHWKDPSRKSYLHEGLKRFVETYKQRGIESIAFPALGTLNGKLPEDEAIAIMAKHLYVCDIDIDIYIYDRNVEDDWYRKIKQKFERETIENLATETGLSVHRISALHEAFGRSDIHTISQLTAHKGIGVKTLEVLFRNRGTESTPTRAVENPNQSSDSVQGALL</sequence>